<dbReference type="Gene3D" id="2.60.40.60">
    <property type="entry name" value="Cadherins"/>
    <property type="match status" value="1"/>
</dbReference>
<dbReference type="STRING" id="31246.A0A183PZC4"/>
<protein>
    <submittedName>
        <fullName evidence="1">Uncharacterized protein</fullName>
    </submittedName>
</protein>
<evidence type="ECO:0000313" key="2">
    <source>
        <dbReference type="Proteomes" id="UP000269396"/>
    </source>
</evidence>
<dbReference type="SUPFAM" id="SSF49313">
    <property type="entry name" value="Cadherin-like"/>
    <property type="match status" value="1"/>
</dbReference>
<name>A0A183PZC4_9TREM</name>
<evidence type="ECO:0000313" key="1">
    <source>
        <dbReference type="EMBL" id="VDP80537.1"/>
    </source>
</evidence>
<organism evidence="1 2">
    <name type="scientific">Schistosoma mattheei</name>
    <dbReference type="NCBI Taxonomy" id="31246"/>
    <lineage>
        <taxon>Eukaryota</taxon>
        <taxon>Metazoa</taxon>
        <taxon>Spiralia</taxon>
        <taxon>Lophotrochozoa</taxon>
        <taxon>Platyhelminthes</taxon>
        <taxon>Trematoda</taxon>
        <taxon>Digenea</taxon>
        <taxon>Strigeidida</taxon>
        <taxon>Schistosomatoidea</taxon>
        <taxon>Schistosomatidae</taxon>
        <taxon>Schistosoma</taxon>
    </lineage>
</organism>
<dbReference type="AlphaFoldDB" id="A0A183PZC4"/>
<dbReference type="GO" id="GO:0016020">
    <property type="term" value="C:membrane"/>
    <property type="evidence" value="ECO:0007669"/>
    <property type="project" value="InterPro"/>
</dbReference>
<dbReference type="CDD" id="cd11304">
    <property type="entry name" value="Cadherin_repeat"/>
    <property type="match status" value="1"/>
</dbReference>
<accession>A0A183PZC4</accession>
<reference evidence="1 2" key="1">
    <citation type="submission" date="2018-11" db="EMBL/GenBank/DDBJ databases">
        <authorList>
            <consortium name="Pathogen Informatics"/>
        </authorList>
    </citation>
    <scope>NUCLEOTIDE SEQUENCE [LARGE SCALE GENOMIC DNA]</scope>
    <source>
        <strain>Denwood</strain>
        <strain evidence="2">Zambia</strain>
    </source>
</reference>
<proteinExistence type="predicted"/>
<sequence>MSCFRDLHRYREGVSELARERERVGQQRKGYLLNEVITVSEEQLLNHIKPLIYQLLTQGDDTFELIQLSNDLINNLPSLVPSTSINNDNNQLIYSNYNSLSYNRQMEHPFTYHQSNTLSPINQLLPYQNRPEQLYLKVTKPLDWETKRSYQFILTAEDNGSPAFTGEMSLMVSSYLYKKVIIIKFLLYFM</sequence>
<dbReference type="EMBL" id="UZAL01042846">
    <property type="protein sequence ID" value="VDP80537.1"/>
    <property type="molecule type" value="Genomic_DNA"/>
</dbReference>
<keyword evidence="2" id="KW-1185">Reference proteome</keyword>
<dbReference type="InterPro" id="IPR015919">
    <property type="entry name" value="Cadherin-like_sf"/>
</dbReference>
<gene>
    <name evidence="1" type="ORF">SMTD_LOCUS19710</name>
</gene>
<dbReference type="Proteomes" id="UP000269396">
    <property type="component" value="Unassembled WGS sequence"/>
</dbReference>
<dbReference type="GO" id="GO:0005509">
    <property type="term" value="F:calcium ion binding"/>
    <property type="evidence" value="ECO:0007669"/>
    <property type="project" value="InterPro"/>
</dbReference>